<dbReference type="STRING" id="551991.SAMN05192529_1244"/>
<protein>
    <recommendedName>
        <fullName evidence="3">Magnesium and cobalt transport protein CorA</fullName>
    </recommendedName>
</protein>
<keyword evidence="2" id="KW-1185">Reference proteome</keyword>
<dbReference type="EMBL" id="FNQY01000024">
    <property type="protein sequence ID" value="SEA50967.1"/>
    <property type="molecule type" value="Genomic_DNA"/>
</dbReference>
<proteinExistence type="predicted"/>
<gene>
    <name evidence="1" type="ORF">SAMN05192529_1244</name>
</gene>
<dbReference type="Proteomes" id="UP000199041">
    <property type="component" value="Unassembled WGS sequence"/>
</dbReference>
<organism evidence="1 2">
    <name type="scientific">Arachidicoccus rhizosphaerae</name>
    <dbReference type="NCBI Taxonomy" id="551991"/>
    <lineage>
        <taxon>Bacteria</taxon>
        <taxon>Pseudomonadati</taxon>
        <taxon>Bacteroidota</taxon>
        <taxon>Chitinophagia</taxon>
        <taxon>Chitinophagales</taxon>
        <taxon>Chitinophagaceae</taxon>
        <taxon>Arachidicoccus</taxon>
    </lineage>
</organism>
<sequence length="99" mass="12225">MFEKNDKRRLYWLIDQYFSKQINGWTFCNEYYYSYSLEIKSDDLTDIEQSAFSELDKISSRYTDVEEDLIKYPGTYYNEEQLKQKILETKEKLQEQRRV</sequence>
<dbReference type="OrthoDB" id="1048590at2"/>
<evidence type="ECO:0000313" key="1">
    <source>
        <dbReference type="EMBL" id="SEA50967.1"/>
    </source>
</evidence>
<accession>A0A1H4BSB8</accession>
<dbReference type="AlphaFoldDB" id="A0A1H4BSB8"/>
<dbReference type="RefSeq" id="WP_091400405.1">
    <property type="nucleotide sequence ID" value="NZ_FNQY01000024.1"/>
</dbReference>
<reference evidence="1 2" key="1">
    <citation type="submission" date="2016-10" db="EMBL/GenBank/DDBJ databases">
        <authorList>
            <person name="de Groot N.N."/>
        </authorList>
    </citation>
    <scope>NUCLEOTIDE SEQUENCE [LARGE SCALE GENOMIC DNA]</scope>
    <source>
        <strain evidence="1 2">Vu-144</strain>
    </source>
</reference>
<evidence type="ECO:0000313" key="2">
    <source>
        <dbReference type="Proteomes" id="UP000199041"/>
    </source>
</evidence>
<evidence type="ECO:0008006" key="3">
    <source>
        <dbReference type="Google" id="ProtNLM"/>
    </source>
</evidence>
<name>A0A1H4BSB8_9BACT</name>